<sequence length="526" mass="60222">MPGSPKQKEIIKQINVIRKRMGMKLMKEDFNFDEASKLPPHLAKFFDKKGNPKPEVAARMRKGARLRGVEITDVTPKGYGPKEELKLGEVDDRRQRSEREAVNKISKKESEWAKSKRLDKEMENKYEKIHQERDKRYKEQQKNQKQEEVDEDKNALELIKSLKTPQYTIKNTKTGQHYSTSRYQDDGKLNKIRKGGGDHKHAAHYKDGKVLEEFVTPNRAYKEKINKHLKNHSGKFKWKDDTLHVEKGIESGVKSTLSKAKVNHPTIKISDNPMRENKNYKQFEKNKSNVSKKDSMKEVEKSNKAQAGIEEARKPYDIYHPTFSAAVQHAKDHTKKVHGFDVDQDSWDREVTFGQRKPSPGKTAIKKVNLTKDGKSVKKRLHMQVYGMDSGKYELNKYVEDYDGPIEDIAKRILVEGNGLTKADIAGMAKKLRVPLVDIISWDHGAGTGGREWIITLRGGENLEYMEKSGIVKIPKAANPNMKAMRDYLKNMKSIRGEPAGKIADVKLGKNYLIGGLENAFKLLSR</sequence>
<gene>
    <name evidence="2" type="ORF">METZ01_LOCUS31969</name>
</gene>
<feature type="region of interest" description="Disordered" evidence="1">
    <location>
        <begin position="170"/>
        <end position="202"/>
    </location>
</feature>
<feature type="region of interest" description="Disordered" evidence="1">
    <location>
        <begin position="74"/>
        <end position="152"/>
    </location>
</feature>
<feature type="compositionally biased region" description="Polar residues" evidence="1">
    <location>
        <begin position="170"/>
        <end position="182"/>
    </location>
</feature>
<dbReference type="AlphaFoldDB" id="A0A381QIG4"/>
<feature type="compositionally biased region" description="Basic and acidic residues" evidence="1">
    <location>
        <begin position="183"/>
        <end position="202"/>
    </location>
</feature>
<feature type="region of interest" description="Disordered" evidence="1">
    <location>
        <begin position="268"/>
        <end position="308"/>
    </location>
</feature>
<feature type="compositionally biased region" description="Basic and acidic residues" evidence="1">
    <location>
        <begin position="80"/>
        <end position="152"/>
    </location>
</feature>
<protein>
    <submittedName>
        <fullName evidence="2">Uncharacterized protein</fullName>
    </submittedName>
</protein>
<evidence type="ECO:0000313" key="2">
    <source>
        <dbReference type="EMBL" id="SUZ79115.1"/>
    </source>
</evidence>
<proteinExistence type="predicted"/>
<feature type="compositionally biased region" description="Basic and acidic residues" evidence="1">
    <location>
        <begin position="273"/>
        <end position="303"/>
    </location>
</feature>
<accession>A0A381QIG4</accession>
<organism evidence="2">
    <name type="scientific">marine metagenome</name>
    <dbReference type="NCBI Taxonomy" id="408172"/>
    <lineage>
        <taxon>unclassified sequences</taxon>
        <taxon>metagenomes</taxon>
        <taxon>ecological metagenomes</taxon>
    </lineage>
</organism>
<dbReference type="EMBL" id="UINC01001373">
    <property type="protein sequence ID" value="SUZ79115.1"/>
    <property type="molecule type" value="Genomic_DNA"/>
</dbReference>
<evidence type="ECO:0000256" key="1">
    <source>
        <dbReference type="SAM" id="MobiDB-lite"/>
    </source>
</evidence>
<name>A0A381QIG4_9ZZZZ</name>
<reference evidence="2" key="1">
    <citation type="submission" date="2018-05" db="EMBL/GenBank/DDBJ databases">
        <authorList>
            <person name="Lanie J.A."/>
            <person name="Ng W.-L."/>
            <person name="Kazmierczak K.M."/>
            <person name="Andrzejewski T.M."/>
            <person name="Davidsen T.M."/>
            <person name="Wayne K.J."/>
            <person name="Tettelin H."/>
            <person name="Glass J.I."/>
            <person name="Rusch D."/>
            <person name="Podicherti R."/>
            <person name="Tsui H.-C.T."/>
            <person name="Winkler M.E."/>
        </authorList>
    </citation>
    <scope>NUCLEOTIDE SEQUENCE</scope>
</reference>